<accession>H8FXB7</accession>
<comment type="caution">
    <text evidence="1">The sequence shown here is derived from an EMBL/GenBank/DDBJ whole genome shotgun (WGS) entry which is preliminary data.</text>
</comment>
<dbReference type="Proteomes" id="UP000004169">
    <property type="component" value="Unassembled WGS sequence"/>
</dbReference>
<gene>
    <name evidence="1" type="ORF">PHAMO_560002</name>
</gene>
<dbReference type="EMBL" id="CAHP01000052">
    <property type="protein sequence ID" value="CCG43005.1"/>
    <property type="molecule type" value="Genomic_DNA"/>
</dbReference>
<evidence type="ECO:0000313" key="2">
    <source>
        <dbReference type="Proteomes" id="UP000004169"/>
    </source>
</evidence>
<reference evidence="1 2" key="1">
    <citation type="journal article" date="2012" name="J. Bacteriol.">
        <title>Draft Genome Sequence of the Purple Photosynthetic Bacterium Phaeospirillum molischianum DSM120, a Particularly Versatile Bacterium.</title>
        <authorList>
            <person name="Duquesne K."/>
            <person name="Prima V."/>
            <person name="Ji B."/>
            <person name="Rouy Z."/>
            <person name="Medigue C."/>
            <person name="Talla E."/>
            <person name="Sturgis J.N."/>
        </authorList>
    </citation>
    <scope>NUCLEOTIDE SEQUENCE [LARGE SCALE GENOMIC DNA]</scope>
    <source>
        <strain evidence="2">DSM120</strain>
    </source>
</reference>
<organism evidence="1 2">
    <name type="scientific">Magnetospirillum molischianum DSM 120</name>
    <dbReference type="NCBI Taxonomy" id="1150626"/>
    <lineage>
        <taxon>Bacteria</taxon>
        <taxon>Pseudomonadati</taxon>
        <taxon>Pseudomonadota</taxon>
        <taxon>Alphaproteobacteria</taxon>
        <taxon>Rhodospirillales</taxon>
        <taxon>Rhodospirillaceae</taxon>
        <taxon>Magnetospirillum</taxon>
    </lineage>
</organism>
<keyword evidence="2" id="KW-1185">Reference proteome</keyword>
<name>H8FXB7_MAGML</name>
<protein>
    <submittedName>
        <fullName evidence="1">Uncharacterized protein</fullName>
    </submittedName>
</protein>
<evidence type="ECO:0000313" key="1">
    <source>
        <dbReference type="EMBL" id="CCG43005.1"/>
    </source>
</evidence>
<dbReference type="AlphaFoldDB" id="H8FXB7"/>
<sequence>MAGLFFSESLLQQFVLHAELGEHLLQPPVLVLQPLHLRDHRGVHAAVFRPPFVERRAAHLVLAAQRQDRDTLLRLTQDPHDLGVREPTLLHPNLLVRKTEKILRPHPLISRGDYQDGMLLRPRQGFKECLEEVAYRERAAFKSGNVMLTNPYCRKLAQLVVNDLYDCIGEIGEGQIQAVGILKPDLFLRFRQLVIIQAAFHSNSLALIWEHSYGVVVKPYALNEELWDSQKAKGCLIRIWYLLSPEDNSSKVNLHRNWQSGEKDQHINPEQGSFDRVIDCVAREVANFFKGEPYIWNANNVIAHGVGKRACAEAWNMGQPMNEVSDPLPPE</sequence>
<proteinExistence type="predicted"/>